<feature type="region of interest" description="Disordered" evidence="1">
    <location>
        <begin position="1"/>
        <end position="94"/>
    </location>
</feature>
<comment type="caution">
    <text evidence="3">The sequence shown here is derived from an EMBL/GenBank/DDBJ whole genome shotgun (WGS) entry which is preliminary data.</text>
</comment>
<protein>
    <submittedName>
        <fullName evidence="3">Uncharacterized protein</fullName>
    </submittedName>
</protein>
<evidence type="ECO:0000313" key="3">
    <source>
        <dbReference type="EMBL" id="GAA4519372.1"/>
    </source>
</evidence>
<evidence type="ECO:0000256" key="1">
    <source>
        <dbReference type="SAM" id="MobiDB-lite"/>
    </source>
</evidence>
<feature type="transmembrane region" description="Helical" evidence="2">
    <location>
        <begin position="100"/>
        <end position="121"/>
    </location>
</feature>
<keyword evidence="2" id="KW-0472">Membrane</keyword>
<name>A0ABP8R7D3_9ACTN</name>
<evidence type="ECO:0000313" key="4">
    <source>
        <dbReference type="Proteomes" id="UP001500503"/>
    </source>
</evidence>
<reference evidence="4" key="1">
    <citation type="journal article" date="2019" name="Int. J. Syst. Evol. Microbiol.">
        <title>The Global Catalogue of Microorganisms (GCM) 10K type strain sequencing project: providing services to taxonomists for standard genome sequencing and annotation.</title>
        <authorList>
            <consortium name="The Broad Institute Genomics Platform"/>
            <consortium name="The Broad Institute Genome Sequencing Center for Infectious Disease"/>
            <person name="Wu L."/>
            <person name="Ma J."/>
        </authorList>
    </citation>
    <scope>NUCLEOTIDE SEQUENCE [LARGE SCALE GENOMIC DNA]</scope>
    <source>
        <strain evidence="4">JCM 17933</strain>
    </source>
</reference>
<feature type="compositionally biased region" description="Pro residues" evidence="1">
    <location>
        <begin position="1"/>
        <end position="14"/>
    </location>
</feature>
<evidence type="ECO:0000256" key="2">
    <source>
        <dbReference type="SAM" id="Phobius"/>
    </source>
</evidence>
<dbReference type="Proteomes" id="UP001500503">
    <property type="component" value="Unassembled WGS sequence"/>
</dbReference>
<keyword evidence="4" id="KW-1185">Reference proteome</keyword>
<accession>A0ABP8R7D3</accession>
<keyword evidence="2" id="KW-1133">Transmembrane helix</keyword>
<dbReference type="EMBL" id="BAABHF010000062">
    <property type="protein sequence ID" value="GAA4519372.1"/>
    <property type="molecule type" value="Genomic_DNA"/>
</dbReference>
<gene>
    <name evidence="3" type="ORF">GCM10023191_094810</name>
</gene>
<keyword evidence="2" id="KW-0812">Transmembrane</keyword>
<sequence length="291" mass="29201">MSMPPSPPGPPGPNGPHGAPGPWQGPPPQGPPPQGPPFQGPPPQGPPPQGPPHQGPPPGPPGAYQGPPGPQGFPGGPQAPWGGPGAPPYAPPQRSKRGRIVALAIAAPIVIVLLIVVANLLPDTSAPTGAWKVGQCVTPAGHVGDVEGKSFHRVGCDASDAAAKITKMTGASLTGMEPTDCPEDTDAMVKVDQSAGHLDLTHNVACIRNIKAPHPGDVGQGGGLFRAGDCISDPEASSSLKEVPCSESHWGTVVRWADSAASCPQGAGYNAVRTLGGSRALCVRQGTGQTS</sequence>
<proteinExistence type="predicted"/>
<feature type="compositionally biased region" description="Pro residues" evidence="1">
    <location>
        <begin position="23"/>
        <end position="71"/>
    </location>
</feature>
<organism evidence="3 4">
    <name type="scientific">Actinoallomurus oryzae</name>
    <dbReference type="NCBI Taxonomy" id="502180"/>
    <lineage>
        <taxon>Bacteria</taxon>
        <taxon>Bacillati</taxon>
        <taxon>Actinomycetota</taxon>
        <taxon>Actinomycetes</taxon>
        <taxon>Streptosporangiales</taxon>
        <taxon>Thermomonosporaceae</taxon>
        <taxon>Actinoallomurus</taxon>
    </lineage>
</organism>